<accession>A0A0F9K215</accession>
<feature type="region of interest" description="Disordered" evidence="1">
    <location>
        <begin position="28"/>
        <end position="70"/>
    </location>
</feature>
<evidence type="ECO:0000256" key="1">
    <source>
        <dbReference type="SAM" id="MobiDB-lite"/>
    </source>
</evidence>
<evidence type="ECO:0000313" key="2">
    <source>
        <dbReference type="EMBL" id="KKM76109.1"/>
    </source>
</evidence>
<dbReference type="AlphaFoldDB" id="A0A0F9K215"/>
<organism evidence="2">
    <name type="scientific">marine sediment metagenome</name>
    <dbReference type="NCBI Taxonomy" id="412755"/>
    <lineage>
        <taxon>unclassified sequences</taxon>
        <taxon>metagenomes</taxon>
        <taxon>ecological metagenomes</taxon>
    </lineage>
</organism>
<sequence>TIDGMKPEIIGDVYGFKPDGTRKKVKIDPITGEEIKRGRKPKKKRSTTIKPIGKKKKKLMSRKARQHNNK</sequence>
<name>A0A0F9K215_9ZZZZ</name>
<feature type="compositionally biased region" description="Basic residues" evidence="1">
    <location>
        <begin position="37"/>
        <end position="70"/>
    </location>
</feature>
<feature type="non-terminal residue" evidence="2">
    <location>
        <position position="1"/>
    </location>
</feature>
<dbReference type="EMBL" id="LAZR01008864">
    <property type="protein sequence ID" value="KKM76109.1"/>
    <property type="molecule type" value="Genomic_DNA"/>
</dbReference>
<proteinExistence type="predicted"/>
<reference evidence="2" key="1">
    <citation type="journal article" date="2015" name="Nature">
        <title>Complex archaea that bridge the gap between prokaryotes and eukaryotes.</title>
        <authorList>
            <person name="Spang A."/>
            <person name="Saw J.H."/>
            <person name="Jorgensen S.L."/>
            <person name="Zaremba-Niedzwiedzka K."/>
            <person name="Martijn J."/>
            <person name="Lind A.E."/>
            <person name="van Eijk R."/>
            <person name="Schleper C."/>
            <person name="Guy L."/>
            <person name="Ettema T.J."/>
        </authorList>
    </citation>
    <scope>NUCLEOTIDE SEQUENCE</scope>
</reference>
<gene>
    <name evidence="2" type="ORF">LCGC14_1383410</name>
</gene>
<comment type="caution">
    <text evidence="2">The sequence shown here is derived from an EMBL/GenBank/DDBJ whole genome shotgun (WGS) entry which is preliminary data.</text>
</comment>
<protein>
    <submittedName>
        <fullName evidence="2">Uncharacterized protein</fullName>
    </submittedName>
</protein>